<organism evidence="4 5">
    <name type="scientific">Phaeocystidibacter luteus</name>
    <dbReference type="NCBI Taxonomy" id="911197"/>
    <lineage>
        <taxon>Bacteria</taxon>
        <taxon>Pseudomonadati</taxon>
        <taxon>Bacteroidota</taxon>
        <taxon>Flavobacteriia</taxon>
        <taxon>Flavobacteriales</taxon>
        <taxon>Phaeocystidibacteraceae</taxon>
        <taxon>Phaeocystidibacter</taxon>
    </lineage>
</organism>
<feature type="domain" description="M23ase beta-sheet core" evidence="3">
    <location>
        <begin position="183"/>
        <end position="278"/>
    </location>
</feature>
<evidence type="ECO:0000313" key="4">
    <source>
        <dbReference type="EMBL" id="KAB2810122.1"/>
    </source>
</evidence>
<sequence>MSKEEKRKARIEKYRNKYRLVILNDDTFEEKVSLKLSRLNVILVSSVTAVLLIILTILLIAFTPLREYIPGYASTEVKLQIHKQRVQIDSLTQVVGVYDQYYNNFIRIANGDTLAGTELPDTNVAAHPSELEADISPADSSLRELVDEEDRFNLRAGDADIATFTFYAPVKGLISGEFDPQSDHLAVDVVAPKNTAIKACLDGVVVISDWTVETGHVIIVQHSDNLISVYKHNSALLKAQGDVVQSGEAIAIIGNSGEQSTGPHLHFELWHNGIPVNPVNYISF</sequence>
<comment type="caution">
    <text evidence="4">The sequence shown here is derived from an EMBL/GenBank/DDBJ whole genome shotgun (WGS) entry which is preliminary data.</text>
</comment>
<dbReference type="CDD" id="cd12797">
    <property type="entry name" value="M23_peptidase"/>
    <property type="match status" value="1"/>
</dbReference>
<evidence type="ECO:0000256" key="2">
    <source>
        <dbReference type="SAM" id="Phobius"/>
    </source>
</evidence>
<reference evidence="4 5" key="1">
    <citation type="submission" date="2019-09" db="EMBL/GenBank/DDBJ databases">
        <title>Genomes of family Cryomorphaceae.</title>
        <authorList>
            <person name="Bowman J.P."/>
        </authorList>
    </citation>
    <scope>NUCLEOTIDE SEQUENCE [LARGE SCALE GENOMIC DNA]</scope>
    <source>
        <strain evidence="4 5">LMG 25704</strain>
    </source>
</reference>
<dbReference type="InterPro" id="IPR016047">
    <property type="entry name" value="M23ase_b-sheet_dom"/>
</dbReference>
<evidence type="ECO:0000259" key="3">
    <source>
        <dbReference type="Pfam" id="PF01551"/>
    </source>
</evidence>
<accession>A0A6N6RH96</accession>
<dbReference type="EMBL" id="WBVO01000005">
    <property type="protein sequence ID" value="KAB2810122.1"/>
    <property type="molecule type" value="Genomic_DNA"/>
</dbReference>
<dbReference type="RefSeq" id="WP_151667266.1">
    <property type="nucleotide sequence ID" value="NZ_WBVO01000005.1"/>
</dbReference>
<keyword evidence="2" id="KW-0812">Transmembrane</keyword>
<feature type="transmembrane region" description="Helical" evidence="2">
    <location>
        <begin position="41"/>
        <end position="62"/>
    </location>
</feature>
<keyword evidence="2" id="KW-1133">Transmembrane helix</keyword>
<protein>
    <submittedName>
        <fullName evidence="4">M23 family metallopeptidase</fullName>
    </submittedName>
</protein>
<dbReference type="PANTHER" id="PTHR21666">
    <property type="entry name" value="PEPTIDASE-RELATED"/>
    <property type="match status" value="1"/>
</dbReference>
<evidence type="ECO:0000256" key="1">
    <source>
        <dbReference type="ARBA" id="ARBA00022729"/>
    </source>
</evidence>
<dbReference type="PANTHER" id="PTHR21666:SF289">
    <property type="entry name" value="L-ALA--D-GLU ENDOPEPTIDASE"/>
    <property type="match status" value="1"/>
</dbReference>
<keyword evidence="1" id="KW-0732">Signal</keyword>
<evidence type="ECO:0000313" key="5">
    <source>
        <dbReference type="Proteomes" id="UP000468650"/>
    </source>
</evidence>
<keyword evidence="5" id="KW-1185">Reference proteome</keyword>
<dbReference type="Proteomes" id="UP000468650">
    <property type="component" value="Unassembled WGS sequence"/>
</dbReference>
<dbReference type="AlphaFoldDB" id="A0A6N6RH96"/>
<dbReference type="InterPro" id="IPR050570">
    <property type="entry name" value="Cell_wall_metabolism_enzyme"/>
</dbReference>
<dbReference type="GO" id="GO:0004222">
    <property type="term" value="F:metalloendopeptidase activity"/>
    <property type="evidence" value="ECO:0007669"/>
    <property type="project" value="TreeGrafter"/>
</dbReference>
<gene>
    <name evidence="4" type="ORF">F8C67_07755</name>
</gene>
<dbReference type="Gene3D" id="2.70.70.10">
    <property type="entry name" value="Glucose Permease (Domain IIA)"/>
    <property type="match status" value="1"/>
</dbReference>
<dbReference type="Pfam" id="PF01551">
    <property type="entry name" value="Peptidase_M23"/>
    <property type="match status" value="1"/>
</dbReference>
<dbReference type="OrthoDB" id="9814377at2"/>
<keyword evidence="2" id="KW-0472">Membrane</keyword>
<dbReference type="SUPFAM" id="SSF51261">
    <property type="entry name" value="Duplicated hybrid motif"/>
    <property type="match status" value="1"/>
</dbReference>
<dbReference type="InterPro" id="IPR011055">
    <property type="entry name" value="Dup_hybrid_motif"/>
</dbReference>
<proteinExistence type="predicted"/>
<name>A0A6N6RH96_9FLAO</name>